<accession>A0ABQ8UQG6</accession>
<evidence type="ECO:0000313" key="4">
    <source>
        <dbReference type="Proteomes" id="UP001141327"/>
    </source>
</evidence>
<proteinExistence type="predicted"/>
<keyword evidence="3" id="KW-0969">Cilium</keyword>
<dbReference type="PANTHER" id="PTHR32215">
    <property type="entry name" value="CILIA- AND FLAGELLA-ASSOCIATED PROTEIN 57"/>
    <property type="match status" value="1"/>
</dbReference>
<sequence>MCTAADGALLVTGGEDGALFVMTIHDLDFGQMRPPKPIDAATFWDAYLVGKGDLDAKQRELDETQGRVRDLTVQMEAQLRLKDTQYQDILAKQRMGADDAIRLAEDRVRQMENRIHEMVLQHQERLRTQELAQMKAADETEKAHEAECKRYKDHIRQLVDEKAELQREHARKLTRMEADFLQKKQQLMESYQSIDSQNEKAFEDLKEELKRMADKCDEALSQAEDDANKLIEQKEGALYKNKEVELVLANKKLDEQRSTIQEKEELVMRLKKENQDLEKFRYVYEFKIKELQKEIQPRDEEIAQMHDQIRDMDGELESDHRKFAELQANKADLDLKNAALKKEVALRQKVFTQARVIENFEHDLHSVVASEPRQWPGLIKALYEKHVVRPAEASRMQEGSDEKVQEFARQREFLERSVQMLKKSLGRHRDQGKGEVQQKLDENTTLIREINDLRREKRIKDLKIQQLTGLLEKEREKNAPPVPSSTSPMARESEEEETPNGRRSAPPGRLIKGSTKQWAEVTSERSRVAALIGQLEANNREMEIQKDLIRRLRDHLQDLLAGGIASPAALQGVVAALQGAELCGFGSAIDFDRLVIWFGCGGSGTSSREAPRFCVKNCAKPTRVTQLCLETHNISISVS</sequence>
<reference evidence="3" key="1">
    <citation type="journal article" date="2022" name="bioRxiv">
        <title>Genomics of Preaxostyla Flagellates Illuminates Evolutionary Transitions and the Path Towards Mitochondrial Loss.</title>
        <authorList>
            <person name="Novak L.V.F."/>
            <person name="Treitli S.C."/>
            <person name="Pyrih J."/>
            <person name="Halakuc P."/>
            <person name="Pipaliya S.V."/>
            <person name="Vacek V."/>
            <person name="Brzon O."/>
            <person name="Soukal P."/>
            <person name="Eme L."/>
            <person name="Dacks J.B."/>
            <person name="Karnkowska A."/>
            <person name="Elias M."/>
            <person name="Hampl V."/>
        </authorList>
    </citation>
    <scope>NUCLEOTIDE SEQUENCE</scope>
    <source>
        <strain evidence="3">RCP-MX</strain>
    </source>
</reference>
<organism evidence="3 4">
    <name type="scientific">Paratrimastix pyriformis</name>
    <dbReference type="NCBI Taxonomy" id="342808"/>
    <lineage>
        <taxon>Eukaryota</taxon>
        <taxon>Metamonada</taxon>
        <taxon>Preaxostyla</taxon>
        <taxon>Paratrimastigidae</taxon>
        <taxon>Paratrimastix</taxon>
    </lineage>
</organism>
<dbReference type="InterPro" id="IPR052993">
    <property type="entry name" value="CFA-57"/>
</dbReference>
<keyword evidence="3" id="KW-0966">Cell projection</keyword>
<name>A0ABQ8UQG6_9EUKA</name>
<feature type="coiled-coil region" evidence="1">
    <location>
        <begin position="202"/>
        <end position="280"/>
    </location>
</feature>
<feature type="coiled-coil region" evidence="1">
    <location>
        <begin position="404"/>
        <end position="456"/>
    </location>
</feature>
<feature type="coiled-coil region" evidence="1">
    <location>
        <begin position="54"/>
        <end position="175"/>
    </location>
</feature>
<comment type="caution">
    <text evidence="3">The sequence shown here is derived from an EMBL/GenBank/DDBJ whole genome shotgun (WGS) entry which is preliminary data.</text>
</comment>
<dbReference type="Proteomes" id="UP001141327">
    <property type="component" value="Unassembled WGS sequence"/>
</dbReference>
<evidence type="ECO:0000256" key="1">
    <source>
        <dbReference type="SAM" id="Coils"/>
    </source>
</evidence>
<keyword evidence="1" id="KW-0175">Coiled coil</keyword>
<keyword evidence="4" id="KW-1185">Reference proteome</keyword>
<protein>
    <submittedName>
        <fullName evidence="3">Cilia- and flagella-associated protein 57</fullName>
    </submittedName>
</protein>
<dbReference type="EMBL" id="JAPMOS010000018">
    <property type="protein sequence ID" value="KAJ4459589.1"/>
    <property type="molecule type" value="Genomic_DNA"/>
</dbReference>
<evidence type="ECO:0000256" key="2">
    <source>
        <dbReference type="SAM" id="MobiDB-lite"/>
    </source>
</evidence>
<dbReference type="PANTHER" id="PTHR32215:SF0">
    <property type="entry name" value="CILIA- AND FLAGELLA-ASSOCIATED PROTEIN 57"/>
    <property type="match status" value="1"/>
</dbReference>
<gene>
    <name evidence="3" type="ORF">PAPYR_4315</name>
</gene>
<keyword evidence="3" id="KW-0282">Flagellum</keyword>
<evidence type="ECO:0000313" key="3">
    <source>
        <dbReference type="EMBL" id="KAJ4459589.1"/>
    </source>
</evidence>
<feature type="region of interest" description="Disordered" evidence="2">
    <location>
        <begin position="471"/>
        <end position="518"/>
    </location>
</feature>